<dbReference type="EMBL" id="LR796968">
    <property type="protein sequence ID" value="CAB4178484.1"/>
    <property type="molecule type" value="Genomic_DNA"/>
</dbReference>
<dbReference type="EMBL" id="LR796490">
    <property type="protein sequence ID" value="CAB4147037.1"/>
    <property type="molecule type" value="Genomic_DNA"/>
</dbReference>
<protein>
    <submittedName>
        <fullName evidence="3">Uncharacterized protein</fullName>
    </submittedName>
</protein>
<accession>A0A6J5QFN3</accession>
<evidence type="ECO:0000256" key="1">
    <source>
        <dbReference type="SAM" id="MobiDB-lite"/>
    </source>
</evidence>
<organism evidence="3">
    <name type="scientific">uncultured Caudovirales phage</name>
    <dbReference type="NCBI Taxonomy" id="2100421"/>
    <lineage>
        <taxon>Viruses</taxon>
        <taxon>Duplodnaviria</taxon>
        <taxon>Heunggongvirae</taxon>
        <taxon>Uroviricota</taxon>
        <taxon>Caudoviricetes</taxon>
        <taxon>Peduoviridae</taxon>
        <taxon>Maltschvirus</taxon>
        <taxon>Maltschvirus maltsch</taxon>
    </lineage>
</organism>
<sequence>MDVDGVDRWCLRDRMGGGRGGVCVMAETRSAQSASRDGTAQDIESDCPSLDAASGTRHQQKASIVMTLSWMKDDHIVHWTPQRAQQAEREMLIADGRVIEPSYLWSAVAQQHEAAAAINRERASRREA</sequence>
<proteinExistence type="predicted"/>
<evidence type="ECO:0000313" key="2">
    <source>
        <dbReference type="EMBL" id="CAB4147037.1"/>
    </source>
</evidence>
<dbReference type="EMBL" id="LR797116">
    <property type="protein sequence ID" value="CAB4187811.1"/>
    <property type="molecule type" value="Genomic_DNA"/>
</dbReference>
<dbReference type="EMBL" id="LR797483">
    <property type="protein sequence ID" value="CAB4219611.1"/>
    <property type="molecule type" value="Genomic_DNA"/>
</dbReference>
<gene>
    <name evidence="3" type="ORF">UFOVP1017_9</name>
    <name evidence="4" type="ORF">UFOVP1168_9</name>
    <name evidence="5" type="ORF">UFOVP1617_44</name>
    <name evidence="2" type="ORF">UFOVP511_9</name>
</gene>
<name>A0A6J5QFN3_9CAUD</name>
<evidence type="ECO:0000313" key="4">
    <source>
        <dbReference type="EMBL" id="CAB4187811.1"/>
    </source>
</evidence>
<evidence type="ECO:0000313" key="5">
    <source>
        <dbReference type="EMBL" id="CAB4219611.1"/>
    </source>
</evidence>
<evidence type="ECO:0000313" key="3">
    <source>
        <dbReference type="EMBL" id="CAB4178484.1"/>
    </source>
</evidence>
<reference evidence="3" key="1">
    <citation type="submission" date="2020-05" db="EMBL/GenBank/DDBJ databases">
        <authorList>
            <person name="Chiriac C."/>
            <person name="Salcher M."/>
            <person name="Ghai R."/>
            <person name="Kavagutti S V."/>
        </authorList>
    </citation>
    <scope>NUCLEOTIDE SEQUENCE</scope>
</reference>
<feature type="region of interest" description="Disordered" evidence="1">
    <location>
        <begin position="30"/>
        <end position="58"/>
    </location>
</feature>